<name>A0ABW8RHM5_9BACI</name>
<comment type="caution">
    <text evidence="1">The sequence shown here is derived from an EMBL/GenBank/DDBJ whole genome shotgun (WGS) entry which is preliminary data.</text>
</comment>
<keyword evidence="2" id="KW-1185">Reference proteome</keyword>
<reference evidence="1 2" key="1">
    <citation type="submission" date="2024-11" db="EMBL/GenBank/DDBJ databases">
        <authorList>
            <person name="Lucas J.A."/>
        </authorList>
    </citation>
    <scope>NUCLEOTIDE SEQUENCE [LARGE SCALE GENOMIC DNA]</scope>
    <source>
        <strain evidence="1 2">Z 5.4</strain>
    </source>
</reference>
<evidence type="ECO:0000313" key="2">
    <source>
        <dbReference type="Proteomes" id="UP001623041"/>
    </source>
</evidence>
<evidence type="ECO:0000313" key="1">
    <source>
        <dbReference type="EMBL" id="MFK9092137.1"/>
    </source>
</evidence>
<accession>A0ABW8RHM5</accession>
<sequence>MKHGISTLFNLKKIKEWYRGRGFKHIDKNEEDYIDWGLGIEVPFFSSSKFTVENNSIAIIGSQITHDRSWPIKYSIVKISKLGTSIKYFDSVIFYGDQFEGEFHHKFHLPNGSGYQLLVFNYYQYHSIGRLRLIQTNEQKENEPIL</sequence>
<dbReference type="EMBL" id="JBJHQH010000007">
    <property type="protein sequence ID" value="MFK9092137.1"/>
    <property type="molecule type" value="Genomic_DNA"/>
</dbReference>
<organism evidence="1 2">
    <name type="scientific">Bacillus salipaludis</name>
    <dbReference type="NCBI Taxonomy" id="2547811"/>
    <lineage>
        <taxon>Bacteria</taxon>
        <taxon>Bacillati</taxon>
        <taxon>Bacillota</taxon>
        <taxon>Bacilli</taxon>
        <taxon>Bacillales</taxon>
        <taxon>Bacillaceae</taxon>
        <taxon>Bacillus</taxon>
    </lineage>
</organism>
<gene>
    <name evidence="1" type="ORF">ACJEBI_11675</name>
</gene>
<proteinExistence type="predicted"/>
<protein>
    <submittedName>
        <fullName evidence="1">Uncharacterized protein</fullName>
    </submittedName>
</protein>
<dbReference type="RefSeq" id="WP_406580743.1">
    <property type="nucleotide sequence ID" value="NZ_JBJHQH010000007.1"/>
</dbReference>
<dbReference type="Proteomes" id="UP001623041">
    <property type="component" value="Unassembled WGS sequence"/>
</dbReference>